<name>K9VLF2_9CYAN</name>
<dbReference type="HOGENOM" id="CLU_2509493_0_0_3"/>
<reference evidence="1 2" key="1">
    <citation type="submission" date="2012-05" db="EMBL/GenBank/DDBJ databases">
        <title>Finished chromosome of genome of Oscillatoria sp. PCC 7112.</title>
        <authorList>
            <consortium name="US DOE Joint Genome Institute"/>
            <person name="Gugger M."/>
            <person name="Coursin T."/>
            <person name="Rippka R."/>
            <person name="Tandeau De Marsac N."/>
            <person name="Huntemann M."/>
            <person name="Wei C.-L."/>
            <person name="Han J."/>
            <person name="Detter J.C."/>
            <person name="Han C."/>
            <person name="Tapia R."/>
            <person name="Davenport K."/>
            <person name="Daligault H."/>
            <person name="Erkkila T."/>
            <person name="Gu W."/>
            <person name="Munk A.C.C."/>
            <person name="Teshima H."/>
            <person name="Xu Y."/>
            <person name="Chain P."/>
            <person name="Chen A."/>
            <person name="Krypides N."/>
            <person name="Mavromatis K."/>
            <person name="Markowitz V."/>
            <person name="Szeto E."/>
            <person name="Ivanova N."/>
            <person name="Mikhailova N."/>
            <person name="Ovchinnikova G."/>
            <person name="Pagani I."/>
            <person name="Pati A."/>
            <person name="Goodwin L."/>
            <person name="Peters L."/>
            <person name="Pitluck S."/>
            <person name="Woyke T."/>
            <person name="Kerfeld C."/>
        </authorList>
    </citation>
    <scope>NUCLEOTIDE SEQUENCE [LARGE SCALE GENOMIC DNA]</scope>
    <source>
        <strain evidence="1 2">PCC 7112</strain>
    </source>
</reference>
<evidence type="ECO:0000313" key="2">
    <source>
        <dbReference type="Proteomes" id="UP000010478"/>
    </source>
</evidence>
<sequence length="85" mass="9527">MIFVPALASSAAKPVGDFLDRQMHHRLTLNKSSPQLMSAIAAKFDNQASRTQAPGFIRPEIKNLYPIKEPQNLSRASQSILDFRF</sequence>
<proteinExistence type="predicted"/>
<dbReference type="Proteomes" id="UP000010478">
    <property type="component" value="Chromosome"/>
</dbReference>
<protein>
    <submittedName>
        <fullName evidence="1">Uncharacterized protein</fullName>
    </submittedName>
</protein>
<dbReference type="AlphaFoldDB" id="K9VLF2"/>
<dbReference type="KEGG" id="oni:Osc7112_4036"/>
<evidence type="ECO:0000313" key="1">
    <source>
        <dbReference type="EMBL" id="AFZ08369.1"/>
    </source>
</evidence>
<dbReference type="RefSeq" id="WP_015177616.1">
    <property type="nucleotide sequence ID" value="NC_019729.1"/>
</dbReference>
<organism evidence="1 2">
    <name type="scientific">Phormidium nigroviride PCC 7112</name>
    <dbReference type="NCBI Taxonomy" id="179408"/>
    <lineage>
        <taxon>Bacteria</taxon>
        <taxon>Bacillati</taxon>
        <taxon>Cyanobacteriota</taxon>
        <taxon>Cyanophyceae</taxon>
        <taxon>Oscillatoriophycideae</taxon>
        <taxon>Oscillatoriales</taxon>
        <taxon>Oscillatoriaceae</taxon>
        <taxon>Phormidium</taxon>
    </lineage>
</organism>
<gene>
    <name evidence="1" type="ORF">Osc7112_4036</name>
</gene>
<dbReference type="EMBL" id="CP003614">
    <property type="protein sequence ID" value="AFZ08369.1"/>
    <property type="molecule type" value="Genomic_DNA"/>
</dbReference>
<accession>K9VLF2</accession>
<keyword evidence="2" id="KW-1185">Reference proteome</keyword>